<keyword evidence="8" id="KW-1003">Cell membrane</keyword>
<dbReference type="NCBIfam" id="NF004320">
    <property type="entry name" value="PRK05715.1-2"/>
    <property type="match status" value="1"/>
</dbReference>
<comment type="subunit">
    <text evidence="8">NDH-1 is composed of 14 different subunits. Subunits NuoA, H, J, K, L, M, N constitute the membrane sector of the complex.</text>
</comment>
<dbReference type="eggNOG" id="COG0713">
    <property type="taxonomic scope" value="Bacteria"/>
</dbReference>
<dbReference type="STRING" id="589865.DaAHT2_1923"/>
<dbReference type="GO" id="GO:0048038">
    <property type="term" value="F:quinone binding"/>
    <property type="evidence" value="ECO:0007669"/>
    <property type="project" value="UniProtKB-KW"/>
</dbReference>
<feature type="transmembrane region" description="Helical" evidence="8">
    <location>
        <begin position="34"/>
        <end position="55"/>
    </location>
</feature>
<evidence type="ECO:0000313" key="10">
    <source>
        <dbReference type="Proteomes" id="UP000001508"/>
    </source>
</evidence>
<dbReference type="InterPro" id="IPR039428">
    <property type="entry name" value="NUOK/Mnh_C1-like"/>
</dbReference>
<dbReference type="EMBL" id="CP001940">
    <property type="protein sequence ID" value="ADH86603.1"/>
    <property type="molecule type" value="Genomic_DNA"/>
</dbReference>
<evidence type="ECO:0000256" key="2">
    <source>
        <dbReference type="ARBA" id="ARBA00010519"/>
    </source>
</evidence>
<comment type="catalytic activity">
    <reaction evidence="8">
        <text>a quinone + NADH + 5 H(+)(in) = a quinol + NAD(+) + 4 H(+)(out)</text>
        <dbReference type="Rhea" id="RHEA:57888"/>
        <dbReference type="ChEBI" id="CHEBI:15378"/>
        <dbReference type="ChEBI" id="CHEBI:24646"/>
        <dbReference type="ChEBI" id="CHEBI:57540"/>
        <dbReference type="ChEBI" id="CHEBI:57945"/>
        <dbReference type="ChEBI" id="CHEBI:132124"/>
    </reaction>
</comment>
<keyword evidence="3 8" id="KW-0813">Transport</keyword>
<comment type="similarity">
    <text evidence="2 8">Belongs to the complex I subunit 4L family.</text>
</comment>
<evidence type="ECO:0000313" key="9">
    <source>
        <dbReference type="EMBL" id="ADH86603.1"/>
    </source>
</evidence>
<keyword evidence="10" id="KW-1185">Reference proteome</keyword>
<organism evidence="9 10">
    <name type="scientific">Desulfurivibrio alkaliphilus (strain DSM 19089 / UNIQEM U267 / AHT2)</name>
    <dbReference type="NCBI Taxonomy" id="589865"/>
    <lineage>
        <taxon>Bacteria</taxon>
        <taxon>Pseudomonadati</taxon>
        <taxon>Thermodesulfobacteriota</taxon>
        <taxon>Desulfobulbia</taxon>
        <taxon>Desulfobulbales</taxon>
        <taxon>Desulfobulbaceae</taxon>
        <taxon>Desulfurivibrio</taxon>
    </lineage>
</organism>
<dbReference type="OrthoDB" id="9810120at2"/>
<dbReference type="Gene3D" id="1.10.287.3510">
    <property type="match status" value="1"/>
</dbReference>
<sequence>MEIPVVYNTLETYLLIAALLFGFGIYGMLKNRSLIGILISAELVLCAASVNFMAFNRFLVADPAVGQIFALFIMGLAAAEAAIILSIIVAVYRNYKSIDPEETAELAG</sequence>
<evidence type="ECO:0000256" key="4">
    <source>
        <dbReference type="ARBA" id="ARBA00022519"/>
    </source>
</evidence>
<dbReference type="PANTHER" id="PTHR11434">
    <property type="entry name" value="NADH-UBIQUINONE OXIDOREDUCTASE SUBUNIT ND4L"/>
    <property type="match status" value="1"/>
</dbReference>
<feature type="transmembrane region" description="Helical" evidence="8">
    <location>
        <begin position="12"/>
        <end position="29"/>
    </location>
</feature>
<dbReference type="GO" id="GO:0030964">
    <property type="term" value="C:NADH dehydrogenase complex"/>
    <property type="evidence" value="ECO:0007669"/>
    <property type="project" value="TreeGrafter"/>
</dbReference>
<evidence type="ECO:0000256" key="5">
    <source>
        <dbReference type="ARBA" id="ARBA00022692"/>
    </source>
</evidence>
<dbReference type="KEGG" id="dak:DaAHT2_1923"/>
<comment type="subcellular location">
    <subcellularLocation>
        <location evidence="8">Cell inner membrane</location>
        <topology evidence="8">Multi-pass membrane protein</topology>
    </subcellularLocation>
    <subcellularLocation>
        <location evidence="1">Membrane</location>
        <topology evidence="1">Multi-pass membrane protein</topology>
    </subcellularLocation>
</comment>
<gene>
    <name evidence="8" type="primary">nuoK</name>
    <name evidence="9" type="ordered locus">DaAHT2_1923</name>
</gene>
<dbReference type="Proteomes" id="UP000001508">
    <property type="component" value="Chromosome"/>
</dbReference>
<keyword evidence="4 8" id="KW-0997">Cell inner membrane</keyword>
<comment type="function">
    <text evidence="8">NDH-1 shuttles electrons from NADH, via FMN and iron-sulfur (Fe-S) centers, to quinones in the respiratory chain. The immediate electron acceptor for the enzyme in this species is believed to be ubiquinone. Couples the redox reaction to proton translocation (for every two electrons transferred, four hydrogen ions are translocated across the cytoplasmic membrane), and thus conserves the redox energy in a proton gradient.</text>
</comment>
<dbReference type="Pfam" id="PF00420">
    <property type="entry name" value="Oxidored_q2"/>
    <property type="match status" value="1"/>
</dbReference>
<protein>
    <recommendedName>
        <fullName evidence="8">NADH-quinone oxidoreductase subunit K</fullName>
        <ecNumber evidence="8">7.1.1.-</ecNumber>
    </recommendedName>
    <alternativeName>
        <fullName evidence="8">NADH dehydrogenase I subunit K</fullName>
    </alternativeName>
    <alternativeName>
        <fullName evidence="8">NDH-1 subunit K</fullName>
    </alternativeName>
</protein>
<name>D6Z4X8_DESAT</name>
<dbReference type="GO" id="GO:0042773">
    <property type="term" value="P:ATP synthesis coupled electron transport"/>
    <property type="evidence" value="ECO:0007669"/>
    <property type="project" value="InterPro"/>
</dbReference>
<keyword evidence="7 8" id="KW-0472">Membrane</keyword>
<evidence type="ECO:0000256" key="6">
    <source>
        <dbReference type="ARBA" id="ARBA00022989"/>
    </source>
</evidence>
<dbReference type="PANTHER" id="PTHR11434:SF16">
    <property type="entry name" value="NADH-UBIQUINONE OXIDOREDUCTASE CHAIN 4L"/>
    <property type="match status" value="1"/>
</dbReference>
<dbReference type="InParanoid" id="D6Z4X8"/>
<evidence type="ECO:0000256" key="7">
    <source>
        <dbReference type="ARBA" id="ARBA00023136"/>
    </source>
</evidence>
<keyword evidence="8" id="KW-1278">Translocase</keyword>
<dbReference type="GO" id="GO:0005886">
    <property type="term" value="C:plasma membrane"/>
    <property type="evidence" value="ECO:0007669"/>
    <property type="project" value="UniProtKB-SubCell"/>
</dbReference>
<keyword evidence="5 8" id="KW-0812">Transmembrane</keyword>
<dbReference type="EC" id="7.1.1.-" evidence="8"/>
<keyword evidence="8" id="KW-0520">NAD</keyword>
<dbReference type="FunCoup" id="D6Z4X8">
    <property type="interactions" value="216"/>
</dbReference>
<keyword evidence="8 9" id="KW-0830">Ubiquinone</keyword>
<evidence type="ECO:0000256" key="3">
    <source>
        <dbReference type="ARBA" id="ARBA00022448"/>
    </source>
</evidence>
<reference evidence="10" key="1">
    <citation type="submission" date="2010-02" db="EMBL/GenBank/DDBJ databases">
        <title>Complete sequence of Desulfurivibrio alkaliphilus AHT2.</title>
        <authorList>
            <consortium name="US DOE Joint Genome Institute"/>
            <person name="Pitluck S."/>
            <person name="Chertkov O."/>
            <person name="Detter J.C."/>
            <person name="Han C."/>
            <person name="Tapia R."/>
            <person name="Larimer F."/>
            <person name="Land M."/>
            <person name="Hauser L."/>
            <person name="Kyrpides N."/>
            <person name="Mikhailova N."/>
            <person name="Sorokin D.Y."/>
            <person name="Muyzer G."/>
            <person name="Woyke T."/>
        </authorList>
    </citation>
    <scope>NUCLEOTIDE SEQUENCE [LARGE SCALE GENOMIC DNA]</scope>
    <source>
        <strain evidence="10">DSM 19089 / UNIQEM U267 / AHT2</strain>
    </source>
</reference>
<dbReference type="GO" id="GO:0050136">
    <property type="term" value="F:NADH dehydrogenase (quinone) (non-electrogenic) activity"/>
    <property type="evidence" value="ECO:0007669"/>
    <property type="project" value="UniProtKB-UniRule"/>
</dbReference>
<evidence type="ECO:0000256" key="1">
    <source>
        <dbReference type="ARBA" id="ARBA00004141"/>
    </source>
</evidence>
<keyword evidence="8" id="KW-0874">Quinone</keyword>
<dbReference type="AlphaFoldDB" id="D6Z4X8"/>
<dbReference type="HAMAP" id="MF_01456">
    <property type="entry name" value="NDH1_NuoK"/>
    <property type="match status" value="1"/>
</dbReference>
<dbReference type="RefSeq" id="WP_013164126.1">
    <property type="nucleotide sequence ID" value="NC_014216.1"/>
</dbReference>
<evidence type="ECO:0000256" key="8">
    <source>
        <dbReference type="HAMAP-Rule" id="MF_01456"/>
    </source>
</evidence>
<feature type="transmembrane region" description="Helical" evidence="8">
    <location>
        <begin position="67"/>
        <end position="92"/>
    </location>
</feature>
<keyword evidence="6 8" id="KW-1133">Transmembrane helix</keyword>
<dbReference type="InterPro" id="IPR001133">
    <property type="entry name" value="NADH_UbQ_OxRdtase_chain4L/K"/>
</dbReference>
<accession>D6Z4X8</accession>
<dbReference type="HOGENOM" id="CLU_144724_0_0_7"/>
<proteinExistence type="inferred from homology"/>